<evidence type="ECO:0000256" key="1">
    <source>
        <dbReference type="SAM" id="Phobius"/>
    </source>
</evidence>
<reference evidence="2" key="1">
    <citation type="submission" date="2023-03" db="EMBL/GenBank/DDBJ databases">
        <title>Amycolatopsis taiwanensis NBRC 103393.</title>
        <authorList>
            <person name="Ichikawa N."/>
            <person name="Sato H."/>
            <person name="Tonouchi N."/>
        </authorList>
    </citation>
    <scope>NUCLEOTIDE SEQUENCE</scope>
    <source>
        <strain evidence="2">NBRC 103393</strain>
    </source>
</reference>
<gene>
    <name evidence="2" type="ORF">Atai01_34080</name>
</gene>
<feature type="transmembrane region" description="Helical" evidence="1">
    <location>
        <begin position="20"/>
        <end position="42"/>
    </location>
</feature>
<dbReference type="Proteomes" id="UP001165136">
    <property type="component" value="Unassembled WGS sequence"/>
</dbReference>
<feature type="transmembrane region" description="Helical" evidence="1">
    <location>
        <begin position="48"/>
        <end position="67"/>
    </location>
</feature>
<name>A0A9W6VH82_9PSEU</name>
<proteinExistence type="predicted"/>
<keyword evidence="1" id="KW-0472">Membrane</keyword>
<dbReference type="EMBL" id="BSTI01000006">
    <property type="protein sequence ID" value="GLY66789.1"/>
    <property type="molecule type" value="Genomic_DNA"/>
</dbReference>
<keyword evidence="1" id="KW-0812">Transmembrane</keyword>
<sequence length="73" mass="7731">MKFVKSFGKFWYDFIIGDDWKIAVAVVLALAVLLAATGTGLFGDNGLAVLGGVLVVAAFSISLVIDVRSKAKR</sequence>
<comment type="caution">
    <text evidence="2">The sequence shown here is derived from an EMBL/GenBank/DDBJ whole genome shotgun (WGS) entry which is preliminary data.</text>
</comment>
<organism evidence="2 3">
    <name type="scientific">Amycolatopsis taiwanensis</name>
    <dbReference type="NCBI Taxonomy" id="342230"/>
    <lineage>
        <taxon>Bacteria</taxon>
        <taxon>Bacillati</taxon>
        <taxon>Actinomycetota</taxon>
        <taxon>Actinomycetes</taxon>
        <taxon>Pseudonocardiales</taxon>
        <taxon>Pseudonocardiaceae</taxon>
        <taxon>Amycolatopsis</taxon>
    </lineage>
</organism>
<evidence type="ECO:0000313" key="3">
    <source>
        <dbReference type="Proteomes" id="UP001165136"/>
    </source>
</evidence>
<protein>
    <submittedName>
        <fullName evidence="2">Uncharacterized protein</fullName>
    </submittedName>
</protein>
<keyword evidence="3" id="KW-1185">Reference proteome</keyword>
<dbReference type="AlphaFoldDB" id="A0A9W6VH82"/>
<evidence type="ECO:0000313" key="2">
    <source>
        <dbReference type="EMBL" id="GLY66789.1"/>
    </source>
</evidence>
<dbReference type="RefSeq" id="WP_027943493.1">
    <property type="nucleotide sequence ID" value="NZ_BSTI01000006.1"/>
</dbReference>
<accession>A0A9W6VH82</accession>
<keyword evidence="1" id="KW-1133">Transmembrane helix</keyword>